<evidence type="ECO:0008006" key="3">
    <source>
        <dbReference type="Google" id="ProtNLM"/>
    </source>
</evidence>
<keyword evidence="1" id="KW-0732">Signal</keyword>
<evidence type="ECO:0000313" key="2">
    <source>
        <dbReference type="EMBL" id="CAA9414793.1"/>
    </source>
</evidence>
<evidence type="ECO:0000256" key="1">
    <source>
        <dbReference type="SAM" id="SignalP"/>
    </source>
</evidence>
<dbReference type="AlphaFoldDB" id="A0A6J4PFE6"/>
<sequence length="229" mass="26101">MSKLFIFTILLCFSASAGDAQNRRASVKTIETKQLQTPTVAEFSETEWKILTDALQAEDWKTSALLASQYLEKLKIENEKKQLAQLRYFYLYALAGKILAASSVKIPIETDSMWKELDAAVGSFVGKEFVLPPRRFMPECKAVLNYICHVKDNDRALRVTATNKTGTMIHSFDYVTFDEKILSGEFADQEIFLGGKLKRAEFNQDMSKLWVMRLIFEKGFARVILANDK</sequence>
<accession>A0A6J4PFE6</accession>
<protein>
    <recommendedName>
        <fullName evidence="3">DUF4468 domain-containing protein</fullName>
    </recommendedName>
</protein>
<feature type="chain" id="PRO_5026932296" description="DUF4468 domain-containing protein" evidence="1">
    <location>
        <begin position="18"/>
        <end position="229"/>
    </location>
</feature>
<proteinExistence type="predicted"/>
<gene>
    <name evidence="2" type="ORF">AVDCRST_MAG74-2542</name>
</gene>
<name>A0A6J4PFE6_9BACT</name>
<organism evidence="2">
    <name type="scientific">uncultured Pyrinomonadaceae bacterium</name>
    <dbReference type="NCBI Taxonomy" id="2283094"/>
    <lineage>
        <taxon>Bacteria</taxon>
        <taxon>Pseudomonadati</taxon>
        <taxon>Acidobacteriota</taxon>
        <taxon>Blastocatellia</taxon>
        <taxon>Blastocatellales</taxon>
        <taxon>Pyrinomonadaceae</taxon>
        <taxon>environmental samples</taxon>
    </lineage>
</organism>
<feature type="signal peptide" evidence="1">
    <location>
        <begin position="1"/>
        <end position="17"/>
    </location>
</feature>
<reference evidence="2" key="1">
    <citation type="submission" date="2020-02" db="EMBL/GenBank/DDBJ databases">
        <authorList>
            <person name="Meier V. D."/>
        </authorList>
    </citation>
    <scope>NUCLEOTIDE SEQUENCE</scope>
    <source>
        <strain evidence="2">AVDCRST_MAG74</strain>
    </source>
</reference>
<dbReference type="EMBL" id="CADCUR010000235">
    <property type="protein sequence ID" value="CAA9414793.1"/>
    <property type="molecule type" value="Genomic_DNA"/>
</dbReference>